<organism evidence="1 2">
    <name type="scientific">Stegodyphus mimosarum</name>
    <name type="common">African social velvet spider</name>
    <dbReference type="NCBI Taxonomy" id="407821"/>
    <lineage>
        <taxon>Eukaryota</taxon>
        <taxon>Metazoa</taxon>
        <taxon>Ecdysozoa</taxon>
        <taxon>Arthropoda</taxon>
        <taxon>Chelicerata</taxon>
        <taxon>Arachnida</taxon>
        <taxon>Araneae</taxon>
        <taxon>Araneomorphae</taxon>
        <taxon>Entelegynae</taxon>
        <taxon>Eresoidea</taxon>
        <taxon>Eresidae</taxon>
        <taxon>Stegodyphus</taxon>
    </lineage>
</organism>
<proteinExistence type="predicted"/>
<name>A0A087T576_STEMI</name>
<dbReference type="Proteomes" id="UP000054359">
    <property type="component" value="Unassembled WGS sequence"/>
</dbReference>
<reference evidence="1 2" key="1">
    <citation type="submission" date="2013-11" db="EMBL/GenBank/DDBJ databases">
        <title>Genome sequencing of Stegodyphus mimosarum.</title>
        <authorList>
            <person name="Bechsgaard J."/>
        </authorList>
    </citation>
    <scope>NUCLEOTIDE SEQUENCE [LARGE SCALE GENOMIC DNA]</scope>
</reference>
<keyword evidence="2" id="KW-1185">Reference proteome</keyword>
<sequence length="84" mass="9495">MQDMVGQKMGSPSGLFVPRQLKDKLTGEQNIINMNNTTNQATQSFSLPYVDDSSYLNTVSHVREKISNVSVPNVRVSLKRKRRL</sequence>
<dbReference type="EMBL" id="KK113459">
    <property type="protein sequence ID" value="KFM60265.1"/>
    <property type="molecule type" value="Genomic_DNA"/>
</dbReference>
<feature type="non-terminal residue" evidence="1">
    <location>
        <position position="84"/>
    </location>
</feature>
<dbReference type="OrthoDB" id="78358at2759"/>
<evidence type="ECO:0000313" key="1">
    <source>
        <dbReference type="EMBL" id="KFM60265.1"/>
    </source>
</evidence>
<dbReference type="AlphaFoldDB" id="A0A087T576"/>
<protein>
    <submittedName>
        <fullName evidence="1">Uncharacterized protein</fullName>
    </submittedName>
</protein>
<evidence type="ECO:0000313" key="2">
    <source>
        <dbReference type="Proteomes" id="UP000054359"/>
    </source>
</evidence>
<accession>A0A087T576</accession>
<gene>
    <name evidence="1" type="ORF">X975_25304</name>
</gene>